<dbReference type="Proteomes" id="UP000298517">
    <property type="component" value="Unassembled WGS sequence"/>
</dbReference>
<dbReference type="InterPro" id="IPR000305">
    <property type="entry name" value="GIY-YIG_endonuc"/>
</dbReference>
<dbReference type="PANTHER" id="PTHR34477">
    <property type="entry name" value="UPF0213 PROTEIN YHBQ"/>
    <property type="match status" value="1"/>
</dbReference>
<gene>
    <name evidence="3" type="ORF">E2488_01650</name>
</gene>
<dbReference type="AlphaFoldDB" id="A0A4Y8AVQ8"/>
<dbReference type="InterPro" id="IPR035901">
    <property type="entry name" value="GIY-YIG_endonuc_sf"/>
</dbReference>
<dbReference type="Pfam" id="PF01541">
    <property type="entry name" value="GIY-YIG"/>
    <property type="match status" value="1"/>
</dbReference>
<proteinExistence type="inferred from homology"/>
<evidence type="ECO:0000313" key="3">
    <source>
        <dbReference type="EMBL" id="TEW76581.1"/>
    </source>
</evidence>
<comment type="caution">
    <text evidence="3">The sequence shown here is derived from an EMBL/GenBank/DDBJ whole genome shotgun (WGS) entry which is preliminary data.</text>
</comment>
<evidence type="ECO:0000256" key="1">
    <source>
        <dbReference type="ARBA" id="ARBA00007435"/>
    </source>
</evidence>
<dbReference type="Gene3D" id="3.40.1440.10">
    <property type="entry name" value="GIY-YIG endonuclease"/>
    <property type="match status" value="1"/>
</dbReference>
<keyword evidence="4" id="KW-1185">Reference proteome</keyword>
<accession>A0A4Y8AVQ8</accession>
<feature type="domain" description="GIY-YIG" evidence="2">
    <location>
        <begin position="2"/>
        <end position="79"/>
    </location>
</feature>
<name>A0A4Y8AVQ8_9FLAO</name>
<dbReference type="InterPro" id="IPR050190">
    <property type="entry name" value="UPF0213_domain"/>
</dbReference>
<dbReference type="RefSeq" id="WP_134246593.1">
    <property type="nucleotide sequence ID" value="NZ_SNQI01000001.1"/>
</dbReference>
<dbReference type="EMBL" id="SNQI01000001">
    <property type="protein sequence ID" value="TEW76581.1"/>
    <property type="molecule type" value="Genomic_DNA"/>
</dbReference>
<evidence type="ECO:0000313" key="4">
    <source>
        <dbReference type="Proteomes" id="UP000298517"/>
    </source>
</evidence>
<dbReference type="SUPFAM" id="SSF82771">
    <property type="entry name" value="GIY-YIG endonuclease"/>
    <property type="match status" value="1"/>
</dbReference>
<comment type="similarity">
    <text evidence="1">Belongs to the UPF0213 family.</text>
</comment>
<dbReference type="PANTHER" id="PTHR34477:SF5">
    <property type="entry name" value="BSL5627 PROTEIN"/>
    <property type="match status" value="1"/>
</dbReference>
<sequence length="94" mass="11278">MKESYIYILTNKNKTVTYIGVTSNLKERITQHKNNTGCSFTKKYNVHFLVYIEMFTSIEQAIAREKQLKKWNKSWKWELIKKVNPKLLDLYSDL</sequence>
<organism evidence="3 4">
    <name type="scientific">Gramella jeungdoensis</name>
    <dbReference type="NCBI Taxonomy" id="708091"/>
    <lineage>
        <taxon>Bacteria</taxon>
        <taxon>Pseudomonadati</taxon>
        <taxon>Bacteroidota</taxon>
        <taxon>Flavobacteriia</taxon>
        <taxon>Flavobacteriales</taxon>
        <taxon>Flavobacteriaceae</taxon>
        <taxon>Christiangramia</taxon>
    </lineage>
</organism>
<dbReference type="OrthoDB" id="9807770at2"/>
<evidence type="ECO:0000259" key="2">
    <source>
        <dbReference type="PROSITE" id="PS50164"/>
    </source>
</evidence>
<dbReference type="SMART" id="SM00465">
    <property type="entry name" value="GIYc"/>
    <property type="match status" value="1"/>
</dbReference>
<dbReference type="CDD" id="cd10448">
    <property type="entry name" value="GIY-YIG_unchar_3"/>
    <property type="match status" value="1"/>
</dbReference>
<dbReference type="PROSITE" id="PS50164">
    <property type="entry name" value="GIY_YIG"/>
    <property type="match status" value="1"/>
</dbReference>
<protein>
    <submittedName>
        <fullName evidence="3">GIY-YIG nuclease family protein</fullName>
    </submittedName>
</protein>
<reference evidence="3 4" key="1">
    <citation type="journal article" date="2011" name="J. Microbiol.">
        <title>Gramella jeungdoensis sp. nov., isolated from a solar saltern in Korea.</title>
        <authorList>
            <person name="Joung Y."/>
            <person name="Kim H."/>
            <person name="Jang T."/>
            <person name="Ahn T.S."/>
            <person name="Joh K."/>
        </authorList>
    </citation>
    <scope>NUCLEOTIDE SEQUENCE [LARGE SCALE GENOMIC DNA]</scope>
    <source>
        <strain evidence="3 4">KCTC 23123</strain>
    </source>
</reference>